<accession>A0A2K9P3Y0</accession>
<proteinExistence type="predicted"/>
<dbReference type="PROSITE" id="PS50943">
    <property type="entry name" value="HTH_CROC1"/>
    <property type="match status" value="1"/>
</dbReference>
<evidence type="ECO:0000313" key="4">
    <source>
        <dbReference type="Proteomes" id="UP000235589"/>
    </source>
</evidence>
<gene>
    <name evidence="3" type="ORF">B9O19_01187</name>
</gene>
<evidence type="ECO:0000256" key="1">
    <source>
        <dbReference type="ARBA" id="ARBA00023125"/>
    </source>
</evidence>
<protein>
    <submittedName>
        <fullName evidence="3">Transcriptional regulator, XRE family</fullName>
    </submittedName>
</protein>
<dbReference type="GO" id="GO:0003677">
    <property type="term" value="F:DNA binding"/>
    <property type="evidence" value="ECO:0007669"/>
    <property type="project" value="UniProtKB-KW"/>
</dbReference>
<dbReference type="SUPFAM" id="SSF47413">
    <property type="entry name" value="lambda repressor-like DNA-binding domains"/>
    <property type="match status" value="1"/>
</dbReference>
<name>A0A2K9P3Y0_9FIRM</name>
<dbReference type="SMART" id="SM00530">
    <property type="entry name" value="HTH_XRE"/>
    <property type="match status" value="1"/>
</dbReference>
<dbReference type="Pfam" id="PF01381">
    <property type="entry name" value="HTH_3"/>
    <property type="match status" value="1"/>
</dbReference>
<dbReference type="CDD" id="cd00093">
    <property type="entry name" value="HTH_XRE"/>
    <property type="match status" value="1"/>
</dbReference>
<organism evidence="3 4">
    <name type="scientific">Monoglobus pectinilyticus</name>
    <dbReference type="NCBI Taxonomy" id="1981510"/>
    <lineage>
        <taxon>Bacteria</taxon>
        <taxon>Bacillati</taxon>
        <taxon>Bacillota</taxon>
        <taxon>Clostridia</taxon>
        <taxon>Monoglobales</taxon>
        <taxon>Monoglobaceae</taxon>
        <taxon>Monoglobus</taxon>
    </lineage>
</organism>
<feature type="domain" description="HTH cro/C1-type" evidence="2">
    <location>
        <begin position="5"/>
        <end position="59"/>
    </location>
</feature>
<reference evidence="3 4" key="1">
    <citation type="submission" date="2017-04" db="EMBL/GenBank/DDBJ databases">
        <title>Monoglobus pectinilyticus 14 draft genome.</title>
        <authorList>
            <person name="Kim C."/>
            <person name="Rosendale D.I."/>
            <person name="Kelly W.J."/>
            <person name="Tannock G.W."/>
            <person name="Patchett M.L."/>
            <person name="Jordens J.Z."/>
        </authorList>
    </citation>
    <scope>NUCLEOTIDE SEQUENCE [LARGE SCALE GENOMIC DNA]</scope>
    <source>
        <strain evidence="3 4">14</strain>
    </source>
</reference>
<dbReference type="EMBL" id="CP020991">
    <property type="protein sequence ID" value="AUO19348.1"/>
    <property type="molecule type" value="Genomic_DNA"/>
</dbReference>
<dbReference type="PANTHER" id="PTHR46558">
    <property type="entry name" value="TRACRIPTIONAL REGULATORY PROTEIN-RELATED-RELATED"/>
    <property type="match status" value="1"/>
</dbReference>
<keyword evidence="4" id="KW-1185">Reference proteome</keyword>
<dbReference type="InterPro" id="IPR010982">
    <property type="entry name" value="Lambda_DNA-bd_dom_sf"/>
</dbReference>
<sequence>MKYRIKDLREDNDLTQKQIAKEINVHQTTYSDYELENIQTPVDVLDKLADIYNTSIDYLVGRTNEIKPYPKG</sequence>
<dbReference type="Gene3D" id="1.10.260.40">
    <property type="entry name" value="lambda repressor-like DNA-binding domains"/>
    <property type="match status" value="1"/>
</dbReference>
<keyword evidence="1" id="KW-0238">DNA-binding</keyword>
<dbReference type="RefSeq" id="WP_102365560.1">
    <property type="nucleotide sequence ID" value="NZ_DBGCFQ010000110.1"/>
</dbReference>
<evidence type="ECO:0000313" key="3">
    <source>
        <dbReference type="EMBL" id="AUO19348.1"/>
    </source>
</evidence>
<dbReference type="Proteomes" id="UP000235589">
    <property type="component" value="Chromosome"/>
</dbReference>
<dbReference type="PANTHER" id="PTHR46558:SF11">
    <property type="entry name" value="HTH-TYPE TRANSCRIPTIONAL REGULATOR XRE"/>
    <property type="match status" value="1"/>
</dbReference>
<evidence type="ECO:0000259" key="2">
    <source>
        <dbReference type="PROSITE" id="PS50943"/>
    </source>
</evidence>
<dbReference type="AlphaFoldDB" id="A0A2K9P3Y0"/>
<dbReference type="OrthoDB" id="9812239at2"/>
<dbReference type="InterPro" id="IPR001387">
    <property type="entry name" value="Cro/C1-type_HTH"/>
</dbReference>
<dbReference type="KEGG" id="mpec:B9O19_01187"/>